<feature type="compositionally biased region" description="Basic and acidic residues" evidence="1">
    <location>
        <begin position="116"/>
        <end position="130"/>
    </location>
</feature>
<feature type="compositionally biased region" description="Basic and acidic residues" evidence="1">
    <location>
        <begin position="294"/>
        <end position="307"/>
    </location>
</feature>
<dbReference type="AlphaFoldDB" id="E5A149"/>
<feature type="compositionally biased region" description="Basic and acidic residues" evidence="1">
    <location>
        <begin position="243"/>
        <end position="252"/>
    </location>
</feature>
<feature type="region of interest" description="Disordered" evidence="1">
    <location>
        <begin position="1"/>
        <end position="392"/>
    </location>
</feature>
<dbReference type="InterPro" id="IPR013268">
    <property type="entry name" value="UTP16"/>
</dbReference>
<protein>
    <submittedName>
        <fullName evidence="2">Uncharacterized protein</fullName>
    </submittedName>
</protein>
<proteinExistence type="predicted"/>
<keyword evidence="3" id="KW-1185">Reference proteome</keyword>
<organism evidence="3">
    <name type="scientific">Leptosphaeria maculans (strain JN3 / isolate v23.1.3 / race Av1-4-5-6-7-8)</name>
    <name type="common">Blackleg fungus</name>
    <name type="synonym">Phoma lingam</name>
    <dbReference type="NCBI Taxonomy" id="985895"/>
    <lineage>
        <taxon>Eukaryota</taxon>
        <taxon>Fungi</taxon>
        <taxon>Dikarya</taxon>
        <taxon>Ascomycota</taxon>
        <taxon>Pezizomycotina</taxon>
        <taxon>Dothideomycetes</taxon>
        <taxon>Pleosporomycetidae</taxon>
        <taxon>Pleosporales</taxon>
        <taxon>Pleosporineae</taxon>
        <taxon>Leptosphaeriaceae</taxon>
        <taxon>Plenodomus</taxon>
        <taxon>Plenodomus lingam/Leptosphaeria maculans species complex</taxon>
    </lineage>
</organism>
<evidence type="ECO:0000313" key="2">
    <source>
        <dbReference type="EMBL" id="CBX97505.1"/>
    </source>
</evidence>
<dbReference type="GO" id="GO:0030515">
    <property type="term" value="F:snoRNA binding"/>
    <property type="evidence" value="ECO:0007669"/>
    <property type="project" value="InterPro"/>
</dbReference>
<evidence type="ECO:0000256" key="1">
    <source>
        <dbReference type="SAM" id="MobiDB-lite"/>
    </source>
</evidence>
<feature type="compositionally biased region" description="Low complexity" evidence="1">
    <location>
        <begin position="358"/>
        <end position="372"/>
    </location>
</feature>
<dbReference type="STRING" id="985895.E5A149"/>
<dbReference type="HOGENOM" id="CLU_548564_0_0_1"/>
<feature type="compositionally biased region" description="Polar residues" evidence="1">
    <location>
        <begin position="186"/>
        <end position="205"/>
    </location>
</feature>
<sequence>MVTTRGGVETPGTWTPKSSNKKRAGKRELAALEVVETPTQAKRQKKGAQESSEDSSDTFTVTVAPTPSTQDAGQTAAEKGKLAIRRRSSPQVVVVEKLSPPASTATESFEQATEDDAPRSTQKSDFDTPRLRSGTAHGIPVTTSKASRESPTPKAGAVKTVTPASAKKQRGRPRKAQTETDGHSIELTQTTTTAVDEIPSSTFESEQAPIPSQDALVPSPRPTKAHKRFGSEEPIDTVVVDTKSAEPGHQDQKDDDDDSASDSDEAPELVTTAAATSKAQAAQAEASRALVAQQEKEAAKRKAREELVAAQQAAKREREEKKAKRLARQQAKEAATSAPESQQEEQDSVNFDITRKGLPALLPDSLLSTLSDQRAPTPPPTRGGKSEEELRREKLKHHIKFLERTEKPIKEMKKGKLSVAVLAQHNKVLPPKKNKDTSNVREHWLKSRGLEKKKGAKQKFKTGKVERRRVGNGGFLKNGD</sequence>
<dbReference type="VEuPathDB" id="FungiDB:LEMA_P106360.1"/>
<dbReference type="OrthoDB" id="5423707at2759"/>
<dbReference type="GO" id="GO:0006364">
    <property type="term" value="P:rRNA processing"/>
    <property type="evidence" value="ECO:0007669"/>
    <property type="project" value="InterPro"/>
</dbReference>
<dbReference type="GeneID" id="13280848"/>
<feature type="compositionally biased region" description="Polar residues" evidence="1">
    <location>
        <begin position="57"/>
        <end position="73"/>
    </location>
</feature>
<evidence type="ECO:0000313" key="3">
    <source>
        <dbReference type="Proteomes" id="UP000002668"/>
    </source>
</evidence>
<reference evidence="3" key="1">
    <citation type="journal article" date="2011" name="Nat. Commun.">
        <title>Effector diversification within compartments of the Leptosphaeria maculans genome affected by Repeat-Induced Point mutations.</title>
        <authorList>
            <person name="Rouxel T."/>
            <person name="Grandaubert J."/>
            <person name="Hane J.K."/>
            <person name="Hoede C."/>
            <person name="van de Wouw A.P."/>
            <person name="Couloux A."/>
            <person name="Dominguez V."/>
            <person name="Anthouard V."/>
            <person name="Bally P."/>
            <person name="Bourras S."/>
            <person name="Cozijnsen A.J."/>
            <person name="Ciuffetti L.M."/>
            <person name="Degrave A."/>
            <person name="Dilmaghani A."/>
            <person name="Duret L."/>
            <person name="Fudal I."/>
            <person name="Goodwin S.B."/>
            <person name="Gout L."/>
            <person name="Glaser N."/>
            <person name="Linglin J."/>
            <person name="Kema G.H.J."/>
            <person name="Lapalu N."/>
            <person name="Lawrence C.B."/>
            <person name="May K."/>
            <person name="Meyer M."/>
            <person name="Ollivier B."/>
            <person name="Poulain J."/>
            <person name="Schoch C.L."/>
            <person name="Simon A."/>
            <person name="Spatafora J.W."/>
            <person name="Stachowiak A."/>
            <person name="Turgeon B.G."/>
            <person name="Tyler B.M."/>
            <person name="Vincent D."/>
            <person name="Weissenbach J."/>
            <person name="Amselem J."/>
            <person name="Quesneville H."/>
            <person name="Oliver R.P."/>
            <person name="Wincker P."/>
            <person name="Balesdent M.-H."/>
            <person name="Howlett B.J."/>
        </authorList>
    </citation>
    <scope>NUCLEOTIDE SEQUENCE [LARGE SCALE GENOMIC DNA]</scope>
    <source>
        <strain evidence="3">JN3 / isolate v23.1.3 / race Av1-4-5-6-7-8</strain>
    </source>
</reference>
<feature type="compositionally biased region" description="Acidic residues" evidence="1">
    <location>
        <begin position="253"/>
        <end position="267"/>
    </location>
</feature>
<feature type="compositionally biased region" description="Low complexity" evidence="1">
    <location>
        <begin position="271"/>
        <end position="293"/>
    </location>
</feature>
<dbReference type="eggNOG" id="ENOG502S51X">
    <property type="taxonomic scope" value="Eukaryota"/>
</dbReference>
<dbReference type="Proteomes" id="UP000002668">
    <property type="component" value="Genome"/>
</dbReference>
<dbReference type="InParanoid" id="E5A149"/>
<feature type="compositionally biased region" description="Polar residues" evidence="1">
    <location>
        <begin position="101"/>
        <end position="111"/>
    </location>
</feature>
<name>E5A149_LEPMJ</name>
<dbReference type="EMBL" id="FP929131">
    <property type="protein sequence ID" value="CBX97505.1"/>
    <property type="molecule type" value="Genomic_DNA"/>
</dbReference>
<gene>
    <name evidence="2" type="ORF">LEMA_P106360.1</name>
</gene>
<dbReference type="Pfam" id="PF08297">
    <property type="entry name" value="U3_snoRNA_assoc"/>
    <property type="match status" value="1"/>
</dbReference>
<dbReference type="OMA" id="REHWLKG"/>
<accession>E5A149</accession>